<dbReference type="SUPFAM" id="SSF81606">
    <property type="entry name" value="PP2C-like"/>
    <property type="match status" value="1"/>
</dbReference>
<dbReference type="InterPro" id="IPR036457">
    <property type="entry name" value="PPM-type-like_dom_sf"/>
</dbReference>
<proteinExistence type="predicted"/>
<dbReference type="InterPro" id="IPR001932">
    <property type="entry name" value="PPM-type_phosphatase-like_dom"/>
</dbReference>
<organism evidence="2 3">
    <name type="scientific">Mycolicibacterium mucogenicum</name>
    <name type="common">Mycobacterium mucogenicum</name>
    <dbReference type="NCBI Taxonomy" id="56689"/>
    <lineage>
        <taxon>Bacteria</taxon>
        <taxon>Bacillati</taxon>
        <taxon>Actinomycetota</taxon>
        <taxon>Actinomycetes</taxon>
        <taxon>Mycobacteriales</taxon>
        <taxon>Mycobacteriaceae</taxon>
        <taxon>Mycolicibacterium</taxon>
    </lineage>
</organism>
<accession>A0A1A0N2H1</accession>
<feature type="domain" description="PPM-type phosphatase" evidence="1">
    <location>
        <begin position="45"/>
        <end position="255"/>
    </location>
</feature>
<protein>
    <recommendedName>
        <fullName evidence="1">PPM-type phosphatase domain-containing protein</fullName>
    </recommendedName>
</protein>
<evidence type="ECO:0000259" key="1">
    <source>
        <dbReference type="Pfam" id="PF13672"/>
    </source>
</evidence>
<dbReference type="Gene3D" id="3.60.40.10">
    <property type="entry name" value="PPM-type phosphatase domain"/>
    <property type="match status" value="1"/>
</dbReference>
<comment type="caution">
    <text evidence="2">The sequence shown here is derived from an EMBL/GenBank/DDBJ whole genome shotgun (WGS) entry which is preliminary data.</text>
</comment>
<sequence length="293" mass="31202">MVGAPSPVVEPTVIGGSFKPLPYRPDTIIDGWTVDGMTVRGASLRGHLHRFNGTPREDDFAIHRLADGRVIALVADGVSQAHQSHIGSAVAVRSAAEWLQTTLPFETAAADWQHCFASVAWTLNEQAKGLLGLAQPDPVATETLLATTLVCAVIETTKAGTLRAHLAAVGDSSAWLLSESSFHDVLQPRDASAAITSSEVTGLPRVPRTVEPIVVDLHPGEVLLIGTDGFGDPLGTGEGGVGNLFRQLLGQARPPSQLEFAHALDFSREAFDDDRTLVAVWPPESRNTQGDMW</sequence>
<dbReference type="Proteomes" id="UP000093962">
    <property type="component" value="Unassembled WGS sequence"/>
</dbReference>
<dbReference type="EMBL" id="LZSF01000030">
    <property type="protein sequence ID" value="OBA91506.1"/>
    <property type="molecule type" value="Genomic_DNA"/>
</dbReference>
<evidence type="ECO:0000313" key="3">
    <source>
        <dbReference type="Proteomes" id="UP000093962"/>
    </source>
</evidence>
<dbReference type="Pfam" id="PF13672">
    <property type="entry name" value="PP2C_2"/>
    <property type="match status" value="1"/>
</dbReference>
<gene>
    <name evidence="2" type="ORF">A5642_10550</name>
</gene>
<reference evidence="2 3" key="1">
    <citation type="submission" date="2016-06" db="EMBL/GenBank/DDBJ databases">
        <authorList>
            <person name="Kjaerup R.B."/>
            <person name="Dalgaard T.S."/>
            <person name="Juul-Madsen H.R."/>
        </authorList>
    </citation>
    <scope>NUCLEOTIDE SEQUENCE [LARGE SCALE GENOMIC DNA]</scope>
    <source>
        <strain evidence="2 3">1199456.5</strain>
    </source>
</reference>
<name>A0A1A0N2H1_MYCMU</name>
<evidence type="ECO:0000313" key="2">
    <source>
        <dbReference type="EMBL" id="OBA91506.1"/>
    </source>
</evidence>
<dbReference type="AlphaFoldDB" id="A0A1A0N2H1"/>